<evidence type="ECO:0000256" key="2">
    <source>
        <dbReference type="ARBA" id="ARBA00023055"/>
    </source>
</evidence>
<dbReference type="GO" id="GO:0006869">
    <property type="term" value="P:lipid transport"/>
    <property type="evidence" value="ECO:0007669"/>
    <property type="project" value="UniProtKB-KW"/>
</dbReference>
<dbReference type="AlphaFoldDB" id="A0AAV3A9V8"/>
<dbReference type="PANTHER" id="PTHR46374">
    <property type="entry name" value="PROTEIN CBG07384"/>
    <property type="match status" value="1"/>
</dbReference>
<accession>A0AAV3A9V8</accession>
<dbReference type="Proteomes" id="UP001181693">
    <property type="component" value="Unassembled WGS sequence"/>
</dbReference>
<proteinExistence type="predicted"/>
<keyword evidence="1" id="KW-0813">Transport</keyword>
<evidence type="ECO:0000256" key="4">
    <source>
        <dbReference type="ARBA" id="ARBA00024750"/>
    </source>
</evidence>
<evidence type="ECO:0000313" key="7">
    <source>
        <dbReference type="Proteomes" id="UP001181693"/>
    </source>
</evidence>
<evidence type="ECO:0000259" key="5">
    <source>
        <dbReference type="PROSITE" id="PS50848"/>
    </source>
</evidence>
<evidence type="ECO:0000256" key="3">
    <source>
        <dbReference type="ARBA" id="ARBA00023121"/>
    </source>
</evidence>
<feature type="domain" description="START" evidence="5">
    <location>
        <begin position="20"/>
        <end position="208"/>
    </location>
</feature>
<comment type="function">
    <text evidence="4">May be involved in the intracellular transport of sterols or other lipids. May bind cholesterol or other sterols.</text>
</comment>
<reference evidence="6" key="1">
    <citation type="thesis" date="2020" institute="ProQuest LLC" country="789 East Eisenhower Parkway, Ann Arbor, MI, USA">
        <title>Comparative Genomics and Chromosome Evolution.</title>
        <authorList>
            <person name="Mudd A.B."/>
        </authorList>
    </citation>
    <scope>NUCLEOTIDE SEQUENCE</scope>
    <source>
        <strain evidence="6">1538</strain>
        <tissue evidence="6">Blood</tissue>
    </source>
</reference>
<dbReference type="Pfam" id="PF01852">
    <property type="entry name" value="START"/>
    <property type="match status" value="1"/>
</dbReference>
<evidence type="ECO:0000256" key="1">
    <source>
        <dbReference type="ARBA" id="ARBA00022448"/>
    </source>
</evidence>
<dbReference type="SMART" id="SM00234">
    <property type="entry name" value="START"/>
    <property type="match status" value="1"/>
</dbReference>
<keyword evidence="2" id="KW-0445">Lipid transport</keyword>
<dbReference type="InterPro" id="IPR043556">
    <property type="entry name" value="StARD5/6"/>
</dbReference>
<dbReference type="Gene3D" id="3.30.530.20">
    <property type="match status" value="1"/>
</dbReference>
<keyword evidence="7" id="KW-1185">Reference proteome</keyword>
<protein>
    <recommendedName>
        <fullName evidence="5">START domain-containing protein</fullName>
    </recommendedName>
</protein>
<organism evidence="6 7">
    <name type="scientific">Pyxicephalus adspersus</name>
    <name type="common">African bullfrog</name>
    <dbReference type="NCBI Taxonomy" id="30357"/>
    <lineage>
        <taxon>Eukaryota</taxon>
        <taxon>Metazoa</taxon>
        <taxon>Chordata</taxon>
        <taxon>Craniata</taxon>
        <taxon>Vertebrata</taxon>
        <taxon>Euteleostomi</taxon>
        <taxon>Amphibia</taxon>
        <taxon>Batrachia</taxon>
        <taxon>Anura</taxon>
        <taxon>Neobatrachia</taxon>
        <taxon>Ranoidea</taxon>
        <taxon>Pyxicephalidae</taxon>
        <taxon>Pyxicephalinae</taxon>
        <taxon>Pyxicephalus</taxon>
    </lineage>
</organism>
<dbReference type="PANTHER" id="PTHR46374:SF2">
    <property type="entry name" value="STAR-RELATED LIPID TRANSFER PROTEIN 6"/>
    <property type="match status" value="1"/>
</dbReference>
<name>A0AAV3A9V8_PYXAD</name>
<dbReference type="SUPFAM" id="SSF55961">
    <property type="entry name" value="Bet v1-like"/>
    <property type="match status" value="1"/>
</dbReference>
<gene>
    <name evidence="6" type="ORF">GDO54_014504</name>
</gene>
<dbReference type="GO" id="GO:0008289">
    <property type="term" value="F:lipid binding"/>
    <property type="evidence" value="ECO:0007669"/>
    <property type="project" value="UniProtKB-KW"/>
</dbReference>
<dbReference type="InterPro" id="IPR023393">
    <property type="entry name" value="START-like_dom_sf"/>
</dbReference>
<dbReference type="EMBL" id="DYDO01000006">
    <property type="protein sequence ID" value="DBA23608.1"/>
    <property type="molecule type" value="Genomic_DNA"/>
</dbReference>
<comment type="caution">
    <text evidence="6">The sequence shown here is derived from an EMBL/GenBank/DDBJ whole genome shotgun (WGS) entry which is preliminary data.</text>
</comment>
<sequence>MDYKKIADDVAQKILSYHEDNSGWKLAKSSNNIVVSWKPSNEYSGNIYRGEGIIEEVPEKVIQFMYVDEHRKKWDKALKSYSVLERIDQDTLICHTLTHSYGMGLISSREFVDLVHIRRYDEGVVTTNSVSVEYEKCPVTSSYVRGFNNPCGYICSPLPENPAHSKLVVFIQPELGGLLPRSVVESALPSNVTSLISGARAGIKNYFKN</sequence>
<dbReference type="InterPro" id="IPR002913">
    <property type="entry name" value="START_lipid-bd_dom"/>
</dbReference>
<dbReference type="PROSITE" id="PS50848">
    <property type="entry name" value="START"/>
    <property type="match status" value="1"/>
</dbReference>
<evidence type="ECO:0000313" key="6">
    <source>
        <dbReference type="EMBL" id="DBA23608.1"/>
    </source>
</evidence>
<keyword evidence="3" id="KW-0446">Lipid-binding</keyword>